<evidence type="ECO:0000256" key="2">
    <source>
        <dbReference type="ARBA" id="ARBA00023136"/>
    </source>
</evidence>
<dbReference type="PANTHER" id="PTHR31234:SF39">
    <property type="entry name" value="HARPIN-INDUCED PROTEIN 1 CONTAINING PROTEIN, EXPRESSED"/>
    <property type="match status" value="1"/>
</dbReference>
<dbReference type="InterPro" id="IPR044839">
    <property type="entry name" value="NDR1-like"/>
</dbReference>
<keyword evidence="2 3" id="KW-0472">Membrane</keyword>
<keyword evidence="3" id="KW-0812">Transmembrane</keyword>
<evidence type="ECO:0000313" key="5">
    <source>
        <dbReference type="Proteomes" id="UP001163823"/>
    </source>
</evidence>
<organism evidence="4 5">
    <name type="scientific">Quillaja saponaria</name>
    <name type="common">Soap bark tree</name>
    <dbReference type="NCBI Taxonomy" id="32244"/>
    <lineage>
        <taxon>Eukaryota</taxon>
        <taxon>Viridiplantae</taxon>
        <taxon>Streptophyta</taxon>
        <taxon>Embryophyta</taxon>
        <taxon>Tracheophyta</taxon>
        <taxon>Spermatophyta</taxon>
        <taxon>Magnoliopsida</taxon>
        <taxon>eudicotyledons</taxon>
        <taxon>Gunneridae</taxon>
        <taxon>Pentapetalae</taxon>
        <taxon>rosids</taxon>
        <taxon>fabids</taxon>
        <taxon>Fabales</taxon>
        <taxon>Quillajaceae</taxon>
        <taxon>Quillaja</taxon>
    </lineage>
</organism>
<dbReference type="GO" id="GO:0005886">
    <property type="term" value="C:plasma membrane"/>
    <property type="evidence" value="ECO:0007669"/>
    <property type="project" value="TreeGrafter"/>
</dbReference>
<keyword evidence="5" id="KW-1185">Reference proteome</keyword>
<evidence type="ECO:0000256" key="1">
    <source>
        <dbReference type="ARBA" id="ARBA00004370"/>
    </source>
</evidence>
<keyword evidence="3" id="KW-1133">Transmembrane helix</keyword>
<reference evidence="4 5" key="1">
    <citation type="journal article" date="2023" name="Science">
        <title>Elucidation of the pathway for biosynthesis of saponin adjuvants from the soapbark tree.</title>
        <authorList>
            <person name="Reed J."/>
            <person name="Orme A."/>
            <person name="El-Demerdash A."/>
            <person name="Owen C."/>
            <person name="Martin L.B.B."/>
            <person name="Misra R.C."/>
            <person name="Kikuchi S."/>
            <person name="Rejzek M."/>
            <person name="Martin A.C."/>
            <person name="Harkess A."/>
            <person name="Leebens-Mack J."/>
            <person name="Louveau T."/>
            <person name="Stephenson M.J."/>
            <person name="Osbourn A."/>
        </authorList>
    </citation>
    <scope>NUCLEOTIDE SEQUENCE [LARGE SCALE GENOMIC DNA]</scope>
    <source>
        <strain evidence="4">S10</strain>
    </source>
</reference>
<comment type="subcellular location">
    <subcellularLocation>
        <location evidence="1">Membrane</location>
    </subcellularLocation>
</comment>
<name>A0AAD7QGJ0_QUISA</name>
<evidence type="ECO:0000256" key="3">
    <source>
        <dbReference type="SAM" id="Phobius"/>
    </source>
</evidence>
<sequence>MANPPSQPQHPQAVRPRHSNLLRCFAIIVLAVIILVGIAVLIIWLVVKPKHLDYTIEDASIQNFNLTNANHLYANFYFAIRAHNPNSRVSVYYDKVEVLEVKLDAQSVNLYGSVPKDLRREKSSGGIELDVWVKAKIRFKVGVWKSRHRVMRIYCSPVLVHFSKSKGFDRTYCDVEL</sequence>
<comment type="caution">
    <text evidence="4">The sequence shown here is derived from an EMBL/GenBank/DDBJ whole genome shotgun (WGS) entry which is preliminary data.</text>
</comment>
<feature type="transmembrane region" description="Helical" evidence="3">
    <location>
        <begin position="21"/>
        <end position="47"/>
    </location>
</feature>
<dbReference type="PANTHER" id="PTHR31234">
    <property type="entry name" value="LATE EMBRYOGENESIS ABUNDANT (LEA) HYDROXYPROLINE-RICH GLYCOPROTEIN FAMILY"/>
    <property type="match status" value="1"/>
</dbReference>
<gene>
    <name evidence="4" type="ORF">O6P43_000396</name>
</gene>
<proteinExistence type="predicted"/>
<dbReference type="KEGG" id="qsa:O6P43_000396"/>
<dbReference type="GO" id="GO:0098542">
    <property type="term" value="P:defense response to other organism"/>
    <property type="evidence" value="ECO:0007669"/>
    <property type="project" value="InterPro"/>
</dbReference>
<dbReference type="AlphaFoldDB" id="A0AAD7QGJ0"/>
<dbReference type="Proteomes" id="UP001163823">
    <property type="component" value="Chromosome 1"/>
</dbReference>
<accession>A0AAD7QGJ0</accession>
<protein>
    <submittedName>
        <fullName evidence="4">Late embryogenesis abundant protein</fullName>
    </submittedName>
</protein>
<dbReference type="EMBL" id="JARAOO010000001">
    <property type="protein sequence ID" value="KAJ7981077.1"/>
    <property type="molecule type" value="Genomic_DNA"/>
</dbReference>
<evidence type="ECO:0000313" key="4">
    <source>
        <dbReference type="EMBL" id="KAJ7981077.1"/>
    </source>
</evidence>